<dbReference type="RefSeq" id="WP_050484639.1">
    <property type="nucleotide sequence ID" value="NZ_WCTN01000008.1"/>
</dbReference>
<dbReference type="InterPro" id="IPR016032">
    <property type="entry name" value="Sig_transdc_resp-reg_C-effctor"/>
</dbReference>
<feature type="transmembrane region" description="Helical" evidence="2">
    <location>
        <begin position="28"/>
        <end position="47"/>
    </location>
</feature>
<dbReference type="SUPFAM" id="SSF46894">
    <property type="entry name" value="C-terminal effector domain of the bipartite response regulators"/>
    <property type="match status" value="1"/>
</dbReference>
<dbReference type="SMART" id="SM00421">
    <property type="entry name" value="HTH_LUXR"/>
    <property type="match status" value="1"/>
</dbReference>
<evidence type="ECO:0000256" key="2">
    <source>
        <dbReference type="SAM" id="Phobius"/>
    </source>
</evidence>
<dbReference type="EMBL" id="WCTM01000013">
    <property type="protein sequence ID" value="KAB4238667.1"/>
    <property type="molecule type" value="Genomic_DNA"/>
</dbReference>
<feature type="coiled-coil region" evidence="1">
    <location>
        <begin position="178"/>
        <end position="205"/>
    </location>
</feature>
<protein>
    <submittedName>
        <fullName evidence="4">LuxR family transcriptional regulator</fullName>
    </submittedName>
</protein>
<evidence type="ECO:0000259" key="3">
    <source>
        <dbReference type="SMART" id="SM00421"/>
    </source>
</evidence>
<keyword evidence="2" id="KW-0812">Transmembrane</keyword>
<evidence type="ECO:0000313" key="5">
    <source>
        <dbReference type="Proteomes" id="UP000431575"/>
    </source>
</evidence>
<dbReference type="GO" id="GO:0003677">
    <property type="term" value="F:DNA binding"/>
    <property type="evidence" value="ECO:0007669"/>
    <property type="project" value="InterPro"/>
</dbReference>
<feature type="transmembrane region" description="Helical" evidence="2">
    <location>
        <begin position="53"/>
        <end position="72"/>
    </location>
</feature>
<dbReference type="AlphaFoldDB" id="A0A4Q5E4G1"/>
<evidence type="ECO:0000256" key="1">
    <source>
        <dbReference type="SAM" id="Coils"/>
    </source>
</evidence>
<sequence length="336" mass="38285">MTVGTVYRQLIDNSIEEGTIMEHQQKNVFLLFLGIVFLCIPTYTFSIPFPGTLYYYMNAIKFAALVVFTTLYSTKKININTAFSSILIVIHIEKCIEIIYCSIHNDYSFQRLLIMSNMVMSILYIMIAICAYMYKVSILLSILAVASYIACVVVTHGPFLTSFLPLIIIIYSMVAILGRLLNKNINSLQKEYNTLKAEEASLLKSLQMSRKELFAFAELANNDNTEEKNGSLLSILGEKTKKNLYAAITSHMKEEKSHIEVLRTIFPELSPSELSICRLIVQDKTVSQICEILHRSSGNITSQRSSIRSKLNLDKNDNLKEVLLERMRAYEEQVHI</sequence>
<keyword evidence="2" id="KW-1133">Transmembrane helix</keyword>
<dbReference type="Gene3D" id="1.10.10.10">
    <property type="entry name" value="Winged helix-like DNA-binding domain superfamily/Winged helix DNA-binding domain"/>
    <property type="match status" value="1"/>
</dbReference>
<dbReference type="GO" id="GO:0006355">
    <property type="term" value="P:regulation of DNA-templated transcription"/>
    <property type="evidence" value="ECO:0007669"/>
    <property type="project" value="InterPro"/>
</dbReference>
<organism evidence="4 5">
    <name type="scientific">Bacteroides uniformis</name>
    <dbReference type="NCBI Taxonomy" id="820"/>
    <lineage>
        <taxon>Bacteria</taxon>
        <taxon>Pseudomonadati</taxon>
        <taxon>Bacteroidota</taxon>
        <taxon>Bacteroidia</taxon>
        <taxon>Bacteroidales</taxon>
        <taxon>Bacteroidaceae</taxon>
        <taxon>Bacteroides</taxon>
    </lineage>
</organism>
<dbReference type="InterPro" id="IPR000792">
    <property type="entry name" value="Tscrpt_reg_LuxR_C"/>
</dbReference>
<proteinExistence type="predicted"/>
<gene>
    <name evidence="4" type="ORF">GAP41_18340</name>
</gene>
<name>A0A4Q5E4G1_BACUN</name>
<evidence type="ECO:0000313" key="4">
    <source>
        <dbReference type="EMBL" id="KAB4238667.1"/>
    </source>
</evidence>
<feature type="domain" description="HTH luxR-type" evidence="3">
    <location>
        <begin position="266"/>
        <end position="323"/>
    </location>
</feature>
<comment type="caution">
    <text evidence="4">The sequence shown here is derived from an EMBL/GenBank/DDBJ whole genome shotgun (WGS) entry which is preliminary data.</text>
</comment>
<reference evidence="4 5" key="1">
    <citation type="journal article" date="2019" name="Nat. Med.">
        <title>A library of human gut bacterial isolates paired with longitudinal multiomics data enables mechanistic microbiome research.</title>
        <authorList>
            <person name="Poyet M."/>
            <person name="Groussin M."/>
            <person name="Gibbons S.M."/>
            <person name="Avila-Pacheco J."/>
            <person name="Jiang X."/>
            <person name="Kearney S.M."/>
            <person name="Perrotta A.R."/>
            <person name="Berdy B."/>
            <person name="Zhao S."/>
            <person name="Lieberman T.D."/>
            <person name="Swanson P.K."/>
            <person name="Smith M."/>
            <person name="Roesemann S."/>
            <person name="Alexander J.E."/>
            <person name="Rich S.A."/>
            <person name="Livny J."/>
            <person name="Vlamakis H."/>
            <person name="Clish C."/>
            <person name="Bullock K."/>
            <person name="Deik A."/>
            <person name="Scott J."/>
            <person name="Pierce K.A."/>
            <person name="Xavier R.J."/>
            <person name="Alm E.J."/>
        </authorList>
    </citation>
    <scope>NUCLEOTIDE SEQUENCE [LARGE SCALE GENOMIC DNA]</scope>
    <source>
        <strain evidence="4 5">BIOML-A6</strain>
    </source>
</reference>
<keyword evidence="1" id="KW-0175">Coiled coil</keyword>
<keyword evidence="2" id="KW-0472">Membrane</keyword>
<dbReference type="InterPro" id="IPR036388">
    <property type="entry name" value="WH-like_DNA-bd_sf"/>
</dbReference>
<dbReference type="Proteomes" id="UP000431575">
    <property type="component" value="Unassembled WGS sequence"/>
</dbReference>
<accession>A0A4Q5E4G1</accession>
<feature type="transmembrane region" description="Helical" evidence="2">
    <location>
        <begin position="163"/>
        <end position="181"/>
    </location>
</feature>